<dbReference type="Proteomes" id="UP000195442">
    <property type="component" value="Unassembled WGS sequence"/>
</dbReference>
<gene>
    <name evidence="1" type="ORF">CRENPOLYSF2_4460002</name>
</gene>
<name>A0A1R4HFG3_9GAMM</name>
<evidence type="ECO:0000313" key="2">
    <source>
        <dbReference type="Proteomes" id="UP000195442"/>
    </source>
</evidence>
<evidence type="ECO:0008006" key="3">
    <source>
        <dbReference type="Google" id="ProtNLM"/>
    </source>
</evidence>
<dbReference type="RefSeq" id="WP_087148007.1">
    <property type="nucleotide sequence ID" value="NZ_FUKJ01000386.1"/>
</dbReference>
<keyword evidence="2" id="KW-1185">Reference proteome</keyword>
<dbReference type="EMBL" id="FUKJ01000386">
    <property type="protein sequence ID" value="SJM94975.1"/>
    <property type="molecule type" value="Genomic_DNA"/>
</dbReference>
<evidence type="ECO:0000313" key="1">
    <source>
        <dbReference type="EMBL" id="SJM94975.1"/>
    </source>
</evidence>
<reference evidence="2" key="1">
    <citation type="submission" date="2017-02" db="EMBL/GenBank/DDBJ databases">
        <authorList>
            <person name="Daims H."/>
        </authorList>
    </citation>
    <scope>NUCLEOTIDE SEQUENCE [LARGE SCALE GENOMIC DNA]</scope>
</reference>
<protein>
    <recommendedName>
        <fullName evidence="3">DUF2191 domain-containing protein</fullName>
    </recommendedName>
</protein>
<sequence length="66" mass="7811">MINVVVNNENTIKLAQQLGHHQNLQETIEKAIELYVQYLGRQAIIEEFGQVDFSEDYDYKKQRDIQ</sequence>
<organism evidence="1 2">
    <name type="scientific">Crenothrix polyspora</name>
    <dbReference type="NCBI Taxonomy" id="360316"/>
    <lineage>
        <taxon>Bacteria</taxon>
        <taxon>Pseudomonadati</taxon>
        <taxon>Pseudomonadota</taxon>
        <taxon>Gammaproteobacteria</taxon>
        <taxon>Methylococcales</taxon>
        <taxon>Crenotrichaceae</taxon>
        <taxon>Crenothrix</taxon>
    </lineage>
</organism>
<accession>A0A1R4HFG3</accession>
<proteinExistence type="predicted"/>
<dbReference type="OrthoDB" id="9805830at2"/>
<dbReference type="AlphaFoldDB" id="A0A1R4HFG3"/>